<evidence type="ECO:0000313" key="2">
    <source>
        <dbReference type="Proteomes" id="UP000695562"/>
    </source>
</evidence>
<proteinExistence type="predicted"/>
<gene>
    <name evidence="1" type="ORF">CYY_002633</name>
</gene>
<dbReference type="EMBL" id="AJWJ01000074">
    <property type="protein sequence ID" value="KAF2076069.1"/>
    <property type="molecule type" value="Genomic_DNA"/>
</dbReference>
<evidence type="ECO:0008006" key="3">
    <source>
        <dbReference type="Google" id="ProtNLM"/>
    </source>
</evidence>
<dbReference type="OrthoDB" id="15208at2759"/>
<sequence length="149" mass="17087">MFSGLRSVSKVFQTSALVVPRRGFFKQFLYPSERQTRVHQLHEQGILPGSPAFDKFYAELPQSELSKQSGLSDALLDDPLLHISVIKYNKHIVERYNLTPEEETKLMEEYEISCGEPSLEFCLPCPVPAHNFEELPIMKAYTEGEETKH</sequence>
<accession>A0A8J4PZV1</accession>
<organism evidence="1 2">
    <name type="scientific">Polysphondylium violaceum</name>
    <dbReference type="NCBI Taxonomy" id="133409"/>
    <lineage>
        <taxon>Eukaryota</taxon>
        <taxon>Amoebozoa</taxon>
        <taxon>Evosea</taxon>
        <taxon>Eumycetozoa</taxon>
        <taxon>Dictyostelia</taxon>
        <taxon>Dictyosteliales</taxon>
        <taxon>Dictyosteliaceae</taxon>
        <taxon>Polysphondylium</taxon>
    </lineage>
</organism>
<protein>
    <recommendedName>
        <fullName evidence="3">Cytochrome c oxidase subunit IV</fullName>
    </recommendedName>
</protein>
<name>A0A8J4PZV1_9MYCE</name>
<dbReference type="AlphaFoldDB" id="A0A8J4PZV1"/>
<evidence type="ECO:0000313" key="1">
    <source>
        <dbReference type="EMBL" id="KAF2076069.1"/>
    </source>
</evidence>
<keyword evidence="2" id="KW-1185">Reference proteome</keyword>
<comment type="caution">
    <text evidence="1">The sequence shown here is derived from an EMBL/GenBank/DDBJ whole genome shotgun (WGS) entry which is preliminary data.</text>
</comment>
<dbReference type="Proteomes" id="UP000695562">
    <property type="component" value="Unassembled WGS sequence"/>
</dbReference>
<reference evidence="1" key="1">
    <citation type="submission" date="2020-01" db="EMBL/GenBank/DDBJ databases">
        <title>Development of genomics and gene disruption for Polysphondylium violaceum indicates a role for the polyketide synthase stlB in stalk morphogenesis.</title>
        <authorList>
            <person name="Narita B."/>
            <person name="Kawabe Y."/>
            <person name="Kin K."/>
            <person name="Saito T."/>
            <person name="Gibbs R."/>
            <person name="Kuspa A."/>
            <person name="Muzny D."/>
            <person name="Queller D."/>
            <person name="Richards S."/>
            <person name="Strassman J."/>
            <person name="Sucgang R."/>
            <person name="Worley K."/>
            <person name="Schaap P."/>
        </authorList>
    </citation>
    <scope>NUCLEOTIDE SEQUENCE</scope>
    <source>
        <strain evidence="1">QSvi11</strain>
    </source>
</reference>